<dbReference type="Proteomes" id="UP000194127">
    <property type="component" value="Unassembled WGS sequence"/>
</dbReference>
<dbReference type="GeneID" id="36330198"/>
<evidence type="ECO:0000313" key="2">
    <source>
        <dbReference type="Proteomes" id="UP000194127"/>
    </source>
</evidence>
<protein>
    <submittedName>
        <fullName evidence="1">Uncharacterized protein</fullName>
    </submittedName>
</protein>
<name>A0A1X6N345_9APHY</name>
<dbReference type="STRING" id="670580.A0A1X6N345"/>
<dbReference type="EMBL" id="KZ110596">
    <property type="protein sequence ID" value="OSX62892.1"/>
    <property type="molecule type" value="Genomic_DNA"/>
</dbReference>
<organism evidence="1 2">
    <name type="scientific">Postia placenta MAD-698-R-SB12</name>
    <dbReference type="NCBI Taxonomy" id="670580"/>
    <lineage>
        <taxon>Eukaryota</taxon>
        <taxon>Fungi</taxon>
        <taxon>Dikarya</taxon>
        <taxon>Basidiomycota</taxon>
        <taxon>Agaricomycotina</taxon>
        <taxon>Agaricomycetes</taxon>
        <taxon>Polyporales</taxon>
        <taxon>Adustoporiaceae</taxon>
        <taxon>Rhodonia</taxon>
    </lineage>
</organism>
<keyword evidence="2" id="KW-1185">Reference proteome</keyword>
<dbReference type="AlphaFoldDB" id="A0A1X6N345"/>
<accession>A0A1X6N345</accession>
<dbReference type="RefSeq" id="XP_024339686.1">
    <property type="nucleotide sequence ID" value="XM_024485249.1"/>
</dbReference>
<proteinExistence type="predicted"/>
<dbReference type="OrthoDB" id="3229882at2759"/>
<reference evidence="1 2" key="1">
    <citation type="submission" date="2017-04" db="EMBL/GenBank/DDBJ databases">
        <title>Genome Sequence of the Model Brown-Rot Fungus Postia placenta SB12.</title>
        <authorList>
            <consortium name="DOE Joint Genome Institute"/>
            <person name="Gaskell J."/>
            <person name="Kersten P."/>
            <person name="Larrondo L.F."/>
            <person name="Canessa P."/>
            <person name="Martinez D."/>
            <person name="Hibbett D."/>
            <person name="Schmoll M."/>
            <person name="Kubicek C.P."/>
            <person name="Martinez A.T."/>
            <person name="Yadav J."/>
            <person name="Master E."/>
            <person name="Magnuson J.K."/>
            <person name="James T."/>
            <person name="Yaver D."/>
            <person name="Berka R."/>
            <person name="Labutti K."/>
            <person name="Lipzen A."/>
            <person name="Aerts A."/>
            <person name="Barry K."/>
            <person name="Henrissat B."/>
            <person name="Blanchette R."/>
            <person name="Grigoriev I."/>
            <person name="Cullen D."/>
        </authorList>
    </citation>
    <scope>NUCLEOTIDE SEQUENCE [LARGE SCALE GENOMIC DNA]</scope>
    <source>
        <strain evidence="1 2">MAD-698-R-SB12</strain>
    </source>
</reference>
<sequence length="231" mass="26613">MLLWIKNALTPQEIRDHIMNPTSEFQKSIVEYLESVHKGEFTTGTMAEVEEHVSKIRSDPDHVLLTLTMPDKAAIPCTKHTKFTQDCKHCQVYRDWHSKYSAETDELLYLLNKHSHNYGCKNNKYKTCKAHFPRQTFTQTSVDPETGALNMKKGEAFLNTFTPVVTYLMHYNTDVTSLLSGTAIKSVIAYVTNYITKSPLRTHTMFDAIQKVFDRNTEMINSDNINRKQKA</sequence>
<evidence type="ECO:0000313" key="1">
    <source>
        <dbReference type="EMBL" id="OSX62892.1"/>
    </source>
</evidence>
<gene>
    <name evidence="1" type="ORF">POSPLADRAFT_1141029</name>
</gene>